<keyword evidence="3" id="KW-1185">Reference proteome</keyword>
<dbReference type="Proteomes" id="UP000237105">
    <property type="component" value="Unassembled WGS sequence"/>
</dbReference>
<evidence type="ECO:0000313" key="2">
    <source>
        <dbReference type="EMBL" id="PON48433.1"/>
    </source>
</evidence>
<dbReference type="OrthoDB" id="1748993at2759"/>
<gene>
    <name evidence="2" type="ORF">PanWU01x14_237220</name>
</gene>
<sequence>MLEKKKEKMKSESSPIYTCKFGPSPIGQPAARSLGPRAVPARPGYKWPDYGPASKAGLSWAIGFLFDKANCTEKVAQNLWKRSHISITEEAADESPREYLSRFLEVMSLVHNADSVQAAGSFVRSLQPGSMLSDHLLLNLPYDMADVQAKSEGVFRVLESRQKAPKTSAAVTTTLMQPPAPQGMKRPPPGQGPAPKQEVPARDGLEGGKRRKTTRDPLPKYELNTPIDVIYLQNRDRGIFKDPPKSGVPEHMKNRSRYCQFHKDFGTEKGKQVQASGSGEQTLRIVPTIMGRPELTHDQEEKQKCLKRAEGRAKRLKGMGHSANHLMSGEDRTPAAPIVFTQQDLTTVRQPHDDPLVIKLQIGSALVGRILVDGGSNVDILFLNTFVNMGLDRSALRPTCQPLFAFDSTRVCPLGIITLNVCAAERCVDVDFIAVDCQSSFNVIMGRGWIHAMHGVASTLYQVLRCQSKDGTYMIDIKGD</sequence>
<evidence type="ECO:0000313" key="3">
    <source>
        <dbReference type="Proteomes" id="UP000237105"/>
    </source>
</evidence>
<comment type="caution">
    <text evidence="2">The sequence shown here is derived from an EMBL/GenBank/DDBJ whole genome shotgun (WGS) entry which is preliminary data.</text>
</comment>
<organism evidence="2 3">
    <name type="scientific">Parasponia andersonii</name>
    <name type="common">Sponia andersonii</name>
    <dbReference type="NCBI Taxonomy" id="3476"/>
    <lineage>
        <taxon>Eukaryota</taxon>
        <taxon>Viridiplantae</taxon>
        <taxon>Streptophyta</taxon>
        <taxon>Embryophyta</taxon>
        <taxon>Tracheophyta</taxon>
        <taxon>Spermatophyta</taxon>
        <taxon>Magnoliopsida</taxon>
        <taxon>eudicotyledons</taxon>
        <taxon>Gunneridae</taxon>
        <taxon>Pentapetalae</taxon>
        <taxon>rosids</taxon>
        <taxon>fabids</taxon>
        <taxon>Rosales</taxon>
        <taxon>Cannabaceae</taxon>
        <taxon>Parasponia</taxon>
    </lineage>
</organism>
<reference evidence="3" key="1">
    <citation type="submission" date="2016-06" db="EMBL/GenBank/DDBJ databases">
        <title>Parallel loss of symbiosis genes in relatives of nitrogen-fixing non-legume Parasponia.</title>
        <authorList>
            <person name="Van Velzen R."/>
            <person name="Holmer R."/>
            <person name="Bu F."/>
            <person name="Rutten L."/>
            <person name="Van Zeijl A."/>
            <person name="Liu W."/>
            <person name="Santuari L."/>
            <person name="Cao Q."/>
            <person name="Sharma T."/>
            <person name="Shen D."/>
            <person name="Roswanjaya Y."/>
            <person name="Wardhani T."/>
            <person name="Kalhor M.S."/>
            <person name="Jansen J."/>
            <person name="Van den Hoogen J."/>
            <person name="Gungor B."/>
            <person name="Hartog M."/>
            <person name="Hontelez J."/>
            <person name="Verver J."/>
            <person name="Yang W.-C."/>
            <person name="Schijlen E."/>
            <person name="Repin R."/>
            <person name="Schilthuizen M."/>
            <person name="Schranz E."/>
            <person name="Heidstra R."/>
            <person name="Miyata K."/>
            <person name="Fedorova E."/>
            <person name="Kohlen W."/>
            <person name="Bisseling T."/>
            <person name="Smit S."/>
            <person name="Geurts R."/>
        </authorList>
    </citation>
    <scope>NUCLEOTIDE SEQUENCE [LARGE SCALE GENOMIC DNA]</scope>
    <source>
        <strain evidence="3">cv. WU1-14</strain>
    </source>
</reference>
<evidence type="ECO:0000256" key="1">
    <source>
        <dbReference type="SAM" id="MobiDB-lite"/>
    </source>
</evidence>
<evidence type="ECO:0008006" key="4">
    <source>
        <dbReference type="Google" id="ProtNLM"/>
    </source>
</evidence>
<accession>A0A2P5BI62</accession>
<name>A0A2P5BI62_PARAD</name>
<dbReference type="AlphaFoldDB" id="A0A2P5BI62"/>
<feature type="region of interest" description="Disordered" evidence="1">
    <location>
        <begin position="161"/>
        <end position="220"/>
    </location>
</feature>
<feature type="compositionally biased region" description="Basic and acidic residues" evidence="1">
    <location>
        <begin position="199"/>
        <end position="219"/>
    </location>
</feature>
<dbReference type="PANTHER" id="PTHR33240:SF8">
    <property type="entry name" value="OS03G0439900 PROTEIN"/>
    <property type="match status" value="1"/>
</dbReference>
<feature type="compositionally biased region" description="Pro residues" evidence="1">
    <location>
        <begin position="178"/>
        <end position="192"/>
    </location>
</feature>
<dbReference type="CDD" id="cd00303">
    <property type="entry name" value="retropepsin_like"/>
    <property type="match status" value="1"/>
</dbReference>
<protein>
    <recommendedName>
        <fullName evidence="4">Aspartic peptidase domain containing protein</fullName>
    </recommendedName>
</protein>
<proteinExistence type="predicted"/>
<dbReference type="PANTHER" id="PTHR33240">
    <property type="entry name" value="OS08G0508500 PROTEIN"/>
    <property type="match status" value="1"/>
</dbReference>
<dbReference type="EMBL" id="JXTB01000277">
    <property type="protein sequence ID" value="PON48433.1"/>
    <property type="molecule type" value="Genomic_DNA"/>
</dbReference>